<feature type="signal peptide" evidence="2">
    <location>
        <begin position="1"/>
        <end position="17"/>
    </location>
</feature>
<dbReference type="Proteomes" id="UP000828390">
    <property type="component" value="Unassembled WGS sequence"/>
</dbReference>
<keyword evidence="1" id="KW-0812">Transmembrane</keyword>
<proteinExistence type="predicted"/>
<keyword evidence="1" id="KW-1133">Transmembrane helix</keyword>
<organism evidence="3 4">
    <name type="scientific">Dreissena polymorpha</name>
    <name type="common">Zebra mussel</name>
    <name type="synonym">Mytilus polymorpha</name>
    <dbReference type="NCBI Taxonomy" id="45954"/>
    <lineage>
        <taxon>Eukaryota</taxon>
        <taxon>Metazoa</taxon>
        <taxon>Spiralia</taxon>
        <taxon>Lophotrochozoa</taxon>
        <taxon>Mollusca</taxon>
        <taxon>Bivalvia</taxon>
        <taxon>Autobranchia</taxon>
        <taxon>Heteroconchia</taxon>
        <taxon>Euheterodonta</taxon>
        <taxon>Imparidentia</taxon>
        <taxon>Neoheterodontei</taxon>
        <taxon>Myida</taxon>
        <taxon>Dreissenoidea</taxon>
        <taxon>Dreissenidae</taxon>
        <taxon>Dreissena</taxon>
    </lineage>
</organism>
<evidence type="ECO:0000256" key="1">
    <source>
        <dbReference type="SAM" id="Phobius"/>
    </source>
</evidence>
<dbReference type="AlphaFoldDB" id="A0A9D4DKT2"/>
<feature type="transmembrane region" description="Helical" evidence="1">
    <location>
        <begin position="455"/>
        <end position="477"/>
    </location>
</feature>
<evidence type="ECO:0000256" key="2">
    <source>
        <dbReference type="SAM" id="SignalP"/>
    </source>
</evidence>
<accession>A0A9D4DKT2</accession>
<name>A0A9D4DKT2_DREPO</name>
<reference evidence="3" key="2">
    <citation type="submission" date="2020-11" db="EMBL/GenBank/DDBJ databases">
        <authorList>
            <person name="McCartney M.A."/>
            <person name="Auch B."/>
            <person name="Kono T."/>
            <person name="Mallez S."/>
            <person name="Becker A."/>
            <person name="Gohl D.M."/>
            <person name="Silverstein K.A.T."/>
            <person name="Koren S."/>
            <person name="Bechman K.B."/>
            <person name="Herman A."/>
            <person name="Abrahante J.E."/>
            <person name="Garbe J."/>
        </authorList>
    </citation>
    <scope>NUCLEOTIDE SEQUENCE</scope>
    <source>
        <strain evidence="3">Duluth1</strain>
        <tissue evidence="3">Whole animal</tissue>
    </source>
</reference>
<evidence type="ECO:0000313" key="3">
    <source>
        <dbReference type="EMBL" id="KAH3751109.1"/>
    </source>
</evidence>
<gene>
    <name evidence="3" type="ORF">DPMN_185654</name>
</gene>
<sequence length="499" mass="54060">MYLRLLLSFLLLVSVDAQAVTLYADTTDLSAGHPPHLTCNHTYNPLVSWWLNGEIALSAQVNGGECMNSPTDPDYLADCTCATSVHTCTLKYLSWSNVGDQWACSIGDIKSNNLTLTLPAPKSVTLYADATDVSAGHSPHLTCHHDKYPIASWWHNGEIALSAKVNGGDCLNIPTNPVYLTDCTCTYTVHTCTLSNLNRSNVGDQWACCIIEWDGTVIKSNILTLTAPKSVNLSADTTDVSAGHSPHLTCQHENYPIVSWWLNGEMAMSAQLNGTDCLNIPTNPAYLTDCMCTNTAHTCTLKHLSRSNVGDQWACSISDQDGTVIKSNILTLTLPAAHLVTLHADTTDVLAGHSPHLTCHHHYTHNVSWWLHGEIALSAQVNGGDCLNTSTNPDYLADCTCSYTVHTCTLKNLNISNVGDQWACSIKASDGAVIKSNILTLELPELPRRNSTRKAVIAGSVGGAVGGLILIVVMVIICKRRKHYIPIGGDVQGRSRYQR</sequence>
<keyword evidence="2" id="KW-0732">Signal</keyword>
<evidence type="ECO:0000313" key="4">
    <source>
        <dbReference type="Proteomes" id="UP000828390"/>
    </source>
</evidence>
<protein>
    <recommendedName>
        <fullName evidence="5">Ig-like domain-containing protein</fullName>
    </recommendedName>
</protein>
<keyword evidence="4" id="KW-1185">Reference proteome</keyword>
<keyword evidence="1" id="KW-0472">Membrane</keyword>
<evidence type="ECO:0008006" key="5">
    <source>
        <dbReference type="Google" id="ProtNLM"/>
    </source>
</evidence>
<comment type="caution">
    <text evidence="3">The sequence shown here is derived from an EMBL/GenBank/DDBJ whole genome shotgun (WGS) entry which is preliminary data.</text>
</comment>
<reference evidence="3" key="1">
    <citation type="journal article" date="2019" name="bioRxiv">
        <title>The Genome of the Zebra Mussel, Dreissena polymorpha: A Resource for Invasive Species Research.</title>
        <authorList>
            <person name="McCartney M.A."/>
            <person name="Auch B."/>
            <person name="Kono T."/>
            <person name="Mallez S."/>
            <person name="Zhang Y."/>
            <person name="Obille A."/>
            <person name="Becker A."/>
            <person name="Abrahante J.E."/>
            <person name="Garbe J."/>
            <person name="Badalamenti J.P."/>
            <person name="Herman A."/>
            <person name="Mangelson H."/>
            <person name="Liachko I."/>
            <person name="Sullivan S."/>
            <person name="Sone E.D."/>
            <person name="Koren S."/>
            <person name="Silverstein K.A.T."/>
            <person name="Beckman K.B."/>
            <person name="Gohl D.M."/>
        </authorList>
    </citation>
    <scope>NUCLEOTIDE SEQUENCE</scope>
    <source>
        <strain evidence="3">Duluth1</strain>
        <tissue evidence="3">Whole animal</tissue>
    </source>
</reference>
<dbReference type="EMBL" id="JAIWYP010000010">
    <property type="protein sequence ID" value="KAH3751109.1"/>
    <property type="molecule type" value="Genomic_DNA"/>
</dbReference>
<feature type="chain" id="PRO_5038920527" description="Ig-like domain-containing protein" evidence="2">
    <location>
        <begin position="18"/>
        <end position="499"/>
    </location>
</feature>